<dbReference type="EMBL" id="KQ242396">
    <property type="protein sequence ID" value="KNC78920.1"/>
    <property type="molecule type" value="Genomic_DNA"/>
</dbReference>
<evidence type="ECO:0000259" key="7">
    <source>
        <dbReference type="Pfam" id="PF10602"/>
    </source>
</evidence>
<dbReference type="InterPro" id="IPR011990">
    <property type="entry name" value="TPR-like_helical_dom_sf"/>
</dbReference>
<evidence type="ECO:0000313" key="8">
    <source>
        <dbReference type="EMBL" id="KNC78920.1"/>
    </source>
</evidence>
<feature type="domain" description="26S proteasome regulatory subunit Rpn7 N-terminal" evidence="7">
    <location>
        <begin position="117"/>
        <end position="290"/>
    </location>
</feature>
<evidence type="ECO:0000256" key="1">
    <source>
        <dbReference type="ARBA" id="ARBA00004123"/>
    </source>
</evidence>
<reference evidence="8 9" key="1">
    <citation type="submission" date="2011-02" db="EMBL/GenBank/DDBJ databases">
        <title>The Genome Sequence of Sphaeroforma arctica JP610.</title>
        <authorList>
            <consortium name="The Broad Institute Genome Sequencing Platform"/>
            <person name="Russ C."/>
            <person name="Cuomo C."/>
            <person name="Young S.K."/>
            <person name="Zeng Q."/>
            <person name="Gargeya S."/>
            <person name="Alvarado L."/>
            <person name="Berlin A."/>
            <person name="Chapman S.B."/>
            <person name="Chen Z."/>
            <person name="Freedman E."/>
            <person name="Gellesch M."/>
            <person name="Goldberg J."/>
            <person name="Griggs A."/>
            <person name="Gujja S."/>
            <person name="Heilman E."/>
            <person name="Heiman D."/>
            <person name="Howarth C."/>
            <person name="Mehta T."/>
            <person name="Neiman D."/>
            <person name="Pearson M."/>
            <person name="Roberts A."/>
            <person name="Saif S."/>
            <person name="Shea T."/>
            <person name="Shenoy N."/>
            <person name="Sisk P."/>
            <person name="Stolte C."/>
            <person name="Sykes S."/>
            <person name="White J."/>
            <person name="Yandava C."/>
            <person name="Burger G."/>
            <person name="Gray M.W."/>
            <person name="Holland P.W.H."/>
            <person name="King N."/>
            <person name="Lang F.B.F."/>
            <person name="Roger A.J."/>
            <person name="Ruiz-Trillo I."/>
            <person name="Haas B."/>
            <person name="Nusbaum C."/>
            <person name="Birren B."/>
        </authorList>
    </citation>
    <scope>NUCLEOTIDE SEQUENCE [LARGE SCALE GENOMIC DNA]</scope>
    <source>
        <strain evidence="8 9">JP610</strain>
    </source>
</reference>
<comment type="subcellular location">
    <subcellularLocation>
        <location evidence="2">Cytoplasm</location>
    </subcellularLocation>
    <subcellularLocation>
        <location evidence="1">Nucleus</location>
    </subcellularLocation>
</comment>
<dbReference type="GO" id="GO:0005737">
    <property type="term" value="C:cytoplasm"/>
    <property type="evidence" value="ECO:0007669"/>
    <property type="project" value="UniProtKB-SubCell"/>
</dbReference>
<name>A0A0L0FQ35_9EUKA</name>
<dbReference type="Proteomes" id="UP000054560">
    <property type="component" value="Unassembled WGS sequence"/>
</dbReference>
<dbReference type="PANTHER" id="PTHR14145">
    <property type="entry name" value="26S PROTESOME SUBUNIT 6"/>
    <property type="match status" value="1"/>
</dbReference>
<gene>
    <name evidence="8" type="ORF">SARC_08665</name>
</gene>
<dbReference type="OrthoDB" id="422427at2759"/>
<dbReference type="eggNOG" id="KOG0686">
    <property type="taxonomic scope" value="Eukaryota"/>
</dbReference>
<feature type="compositionally biased region" description="Basic and acidic residues" evidence="6">
    <location>
        <begin position="430"/>
        <end position="442"/>
    </location>
</feature>
<dbReference type="AlphaFoldDB" id="A0A0L0FQ35"/>
<accession>A0A0L0FQ35</accession>
<evidence type="ECO:0000256" key="3">
    <source>
        <dbReference type="ARBA" id="ARBA00022490"/>
    </source>
</evidence>
<evidence type="ECO:0000256" key="4">
    <source>
        <dbReference type="ARBA" id="ARBA00022790"/>
    </source>
</evidence>
<evidence type="ECO:0000256" key="5">
    <source>
        <dbReference type="ARBA" id="ARBA00023242"/>
    </source>
</evidence>
<proteinExistence type="predicted"/>
<protein>
    <recommendedName>
        <fullName evidence="7">26S proteasome regulatory subunit Rpn7 N-terminal domain-containing protein</fullName>
    </recommendedName>
</protein>
<feature type="compositionally biased region" description="Low complexity" evidence="6">
    <location>
        <begin position="401"/>
        <end position="414"/>
    </location>
</feature>
<dbReference type="GO" id="GO:0008180">
    <property type="term" value="C:COP9 signalosome"/>
    <property type="evidence" value="ECO:0007669"/>
    <property type="project" value="UniProtKB-KW"/>
</dbReference>
<evidence type="ECO:0000256" key="2">
    <source>
        <dbReference type="ARBA" id="ARBA00004496"/>
    </source>
</evidence>
<evidence type="ECO:0000256" key="6">
    <source>
        <dbReference type="SAM" id="MobiDB-lite"/>
    </source>
</evidence>
<sequence length="482" mass="54339">MYDAEHVPVEDAIEMSDTGSIDETELEDAPDLVVTDASGFDLEAYVSNFSGMALIDRMVFIASRAPSLKVEALTIALKTIKGKTTSTKLYREVWRKLYPDYDWESHTGETPDAPQPDHEWVSQTLATAQVELADRERDIKTGKSKNLKASVWIGYTDLANFHFLRGEWAEASKNYMRARDYISSVANEVKVCEGAVRAYAQLNDWREVANFVMRAERVKGFDKMEKLVSRMKCYLGVSHLMRGEYKSAAQLFAGVHAEFISDWTEMMTPRTLALYGGLTLMATMDRPVFRRIMESVDFRAILTHAPEMQGITKAFYSSKYSECLRRLTSLQTDLLLDFYLSRHVNALLKMIREKRRTHAGILCSRMAVEDLHVGSAPSSGFMRFNGGSKTHKEARAHPRGSRNAPRSSEGSSSRPPRPLQQEVADGDLEPEVHSTDTHRVKGEVIGTTFEGEPIPGHHTHSKNPKWSAAWDDGLKLDMFLSL</sequence>
<organism evidence="8 9">
    <name type="scientific">Sphaeroforma arctica JP610</name>
    <dbReference type="NCBI Taxonomy" id="667725"/>
    <lineage>
        <taxon>Eukaryota</taxon>
        <taxon>Ichthyosporea</taxon>
        <taxon>Ichthyophonida</taxon>
        <taxon>Sphaeroforma</taxon>
    </lineage>
</organism>
<keyword evidence="5" id="KW-0539">Nucleus</keyword>
<feature type="region of interest" description="Disordered" evidence="6">
    <location>
        <begin position="379"/>
        <end position="467"/>
    </location>
</feature>
<keyword evidence="3" id="KW-0963">Cytoplasm</keyword>
<dbReference type="GeneID" id="25909169"/>
<dbReference type="Pfam" id="PF10602">
    <property type="entry name" value="RPN7"/>
    <property type="match status" value="1"/>
</dbReference>
<evidence type="ECO:0000313" key="9">
    <source>
        <dbReference type="Proteomes" id="UP000054560"/>
    </source>
</evidence>
<keyword evidence="4" id="KW-0736">Signalosome</keyword>
<dbReference type="InterPro" id="IPR045135">
    <property type="entry name" value="Rpn7_N"/>
</dbReference>
<dbReference type="PANTHER" id="PTHR14145:SF2">
    <property type="entry name" value="COP9 SIGNALOSOME COMPLEX SUBUNIT 1"/>
    <property type="match status" value="1"/>
</dbReference>
<dbReference type="STRING" id="667725.A0A0L0FQ35"/>
<keyword evidence="9" id="KW-1185">Reference proteome</keyword>
<dbReference type="SUPFAM" id="SSF48452">
    <property type="entry name" value="TPR-like"/>
    <property type="match status" value="1"/>
</dbReference>
<dbReference type="Gene3D" id="1.25.40.570">
    <property type="match status" value="1"/>
</dbReference>
<dbReference type="RefSeq" id="XP_014152822.1">
    <property type="nucleotide sequence ID" value="XM_014297347.1"/>
</dbReference>
<dbReference type="InterPro" id="IPR019585">
    <property type="entry name" value="Rpn7/CSN1"/>
</dbReference>